<feature type="domain" description="GGDEF" evidence="4">
    <location>
        <begin position="442"/>
        <end position="572"/>
    </location>
</feature>
<dbReference type="OrthoDB" id="5289013at2"/>
<dbReference type="GO" id="GO:0005886">
    <property type="term" value="C:plasma membrane"/>
    <property type="evidence" value="ECO:0007669"/>
    <property type="project" value="TreeGrafter"/>
</dbReference>
<organism evidence="5 6">
    <name type="scientific">Marinomonas communis</name>
    <dbReference type="NCBI Taxonomy" id="28254"/>
    <lineage>
        <taxon>Bacteria</taxon>
        <taxon>Pseudomonadati</taxon>
        <taxon>Pseudomonadota</taxon>
        <taxon>Gammaproteobacteria</taxon>
        <taxon>Oceanospirillales</taxon>
        <taxon>Oceanospirillaceae</taxon>
        <taxon>Marinomonas</taxon>
    </lineage>
</organism>
<dbReference type="EC" id="2.7.7.65" evidence="1"/>
<dbReference type="PROSITE" id="PS50887">
    <property type="entry name" value="GGDEF"/>
    <property type="match status" value="1"/>
</dbReference>
<feature type="transmembrane region" description="Helical" evidence="3">
    <location>
        <begin position="20"/>
        <end position="42"/>
    </location>
</feature>
<feature type="transmembrane region" description="Helical" evidence="3">
    <location>
        <begin position="230"/>
        <end position="248"/>
    </location>
</feature>
<dbReference type="Pfam" id="PF00990">
    <property type="entry name" value="GGDEF"/>
    <property type="match status" value="1"/>
</dbReference>
<keyword evidence="3" id="KW-1133">Transmembrane helix</keyword>
<name>A0A4R6X2U2_9GAMM</name>
<evidence type="ECO:0000256" key="3">
    <source>
        <dbReference type="SAM" id="Phobius"/>
    </source>
</evidence>
<sequence length="575" mass="64387">MIRRSLGVHLPNSYSLHRNFAAVVLHTITGFILLSFSSLLWASSDIALQLGDKTVKLDDSGLWSRVQLTDNVDLNIETLSQLHQSSQPRSTIIGQSGVFLSKLSLSAEQAQSRFVVVAANFLDSGVAYWQSEGQPLRKVADFATLSDQFLPDMLHAQAFSLNLPEQSVGVLWVVISAPHYPTPITLTLYNASDYYRVQKVVEFVTQGSIFVMLTLTLLALAIFWRTKLVLTFWFAGYVGLHGVGWAAASGEINSLLPSLTVNLTYSGMHIFPIAIACAAMFTAGLFSTKEQAPQLYRIFLSVAICGVFMALIMLLLPFKTVFYLAHILALIWVPLSIFTGIVMLRKHDFKAKYYLTGNLLYGFSLVYYTASHALASSVLPYPELIVLAALALDCFCILLSLSEWLRIKQKELTEVLYQAKVDMLTNVGNRFAMDEKLSQFMGSYWIVFIDFDGMKTINDSLGHKEGDRFLIEAATLMRDRVAQYGSVFRVGGDEFIWLVEAQERDLVALKPRLQELILNIEKDLKAKWPASGISYGFSKGHPGKDQKISLTEADEEMYQYKHSKHAQMYSKRGPL</sequence>
<comment type="caution">
    <text evidence="5">The sequence shown here is derived from an EMBL/GenBank/DDBJ whole genome shotgun (WGS) entry which is preliminary data.</text>
</comment>
<dbReference type="InterPro" id="IPR050469">
    <property type="entry name" value="Diguanylate_Cyclase"/>
</dbReference>
<evidence type="ECO:0000256" key="2">
    <source>
        <dbReference type="ARBA" id="ARBA00034247"/>
    </source>
</evidence>
<dbReference type="InterPro" id="IPR043128">
    <property type="entry name" value="Rev_trsase/Diguanyl_cyclase"/>
</dbReference>
<evidence type="ECO:0000259" key="4">
    <source>
        <dbReference type="PROSITE" id="PS50887"/>
    </source>
</evidence>
<dbReference type="InterPro" id="IPR029787">
    <property type="entry name" value="Nucleotide_cyclase"/>
</dbReference>
<keyword evidence="3" id="KW-0812">Transmembrane</keyword>
<dbReference type="InterPro" id="IPR011623">
    <property type="entry name" value="7TMR_DISM_rcpt_extracell_dom1"/>
</dbReference>
<keyword evidence="6" id="KW-1185">Reference proteome</keyword>
<keyword evidence="3" id="KW-0472">Membrane</keyword>
<dbReference type="Pfam" id="PF07695">
    <property type="entry name" value="7TMR-DISM_7TM"/>
    <property type="match status" value="1"/>
</dbReference>
<dbReference type="EMBL" id="SNZA01000006">
    <property type="protein sequence ID" value="TDR06379.1"/>
    <property type="molecule type" value="Genomic_DNA"/>
</dbReference>
<feature type="transmembrane region" description="Helical" evidence="3">
    <location>
        <begin position="268"/>
        <end position="286"/>
    </location>
</feature>
<dbReference type="AlphaFoldDB" id="A0A4R6X2U2"/>
<dbReference type="GO" id="GO:0043709">
    <property type="term" value="P:cell adhesion involved in single-species biofilm formation"/>
    <property type="evidence" value="ECO:0007669"/>
    <property type="project" value="TreeGrafter"/>
</dbReference>
<evidence type="ECO:0000256" key="1">
    <source>
        <dbReference type="ARBA" id="ARBA00012528"/>
    </source>
</evidence>
<dbReference type="SUPFAM" id="SSF55073">
    <property type="entry name" value="Nucleotide cyclase"/>
    <property type="match status" value="1"/>
</dbReference>
<comment type="catalytic activity">
    <reaction evidence="2">
        <text>2 GTP = 3',3'-c-di-GMP + 2 diphosphate</text>
        <dbReference type="Rhea" id="RHEA:24898"/>
        <dbReference type="ChEBI" id="CHEBI:33019"/>
        <dbReference type="ChEBI" id="CHEBI:37565"/>
        <dbReference type="ChEBI" id="CHEBI:58805"/>
        <dbReference type="EC" id="2.7.7.65"/>
    </reaction>
</comment>
<dbReference type="GO" id="GO:0052621">
    <property type="term" value="F:diguanylate cyclase activity"/>
    <property type="evidence" value="ECO:0007669"/>
    <property type="project" value="UniProtKB-EC"/>
</dbReference>
<dbReference type="PANTHER" id="PTHR45138">
    <property type="entry name" value="REGULATORY COMPONENTS OF SENSORY TRANSDUCTION SYSTEM"/>
    <property type="match status" value="1"/>
</dbReference>
<dbReference type="CDD" id="cd01949">
    <property type="entry name" value="GGDEF"/>
    <property type="match status" value="1"/>
</dbReference>
<dbReference type="Proteomes" id="UP000295729">
    <property type="component" value="Unassembled WGS sequence"/>
</dbReference>
<accession>A0A4R6X2U2</accession>
<proteinExistence type="predicted"/>
<dbReference type="InterPro" id="IPR000160">
    <property type="entry name" value="GGDEF_dom"/>
</dbReference>
<dbReference type="PANTHER" id="PTHR45138:SF9">
    <property type="entry name" value="DIGUANYLATE CYCLASE DGCM-RELATED"/>
    <property type="match status" value="1"/>
</dbReference>
<reference evidence="5 6" key="1">
    <citation type="submission" date="2019-03" db="EMBL/GenBank/DDBJ databases">
        <title>Genomic Encyclopedia of Type Strains, Phase IV (KMG-IV): sequencing the most valuable type-strain genomes for metagenomic binning, comparative biology and taxonomic classification.</title>
        <authorList>
            <person name="Goeker M."/>
        </authorList>
    </citation>
    <scope>NUCLEOTIDE SEQUENCE [LARGE SCALE GENOMIC DNA]</scope>
    <source>
        <strain evidence="5 6">DSM 5604</strain>
    </source>
</reference>
<dbReference type="NCBIfam" id="TIGR00254">
    <property type="entry name" value="GGDEF"/>
    <property type="match status" value="1"/>
</dbReference>
<feature type="transmembrane region" description="Helical" evidence="3">
    <location>
        <begin position="351"/>
        <end position="369"/>
    </location>
</feature>
<protein>
    <recommendedName>
        <fullName evidence="1">diguanylate cyclase</fullName>
        <ecNumber evidence="1">2.7.7.65</ecNumber>
    </recommendedName>
</protein>
<feature type="transmembrane region" description="Helical" evidence="3">
    <location>
        <begin position="298"/>
        <end position="316"/>
    </location>
</feature>
<feature type="transmembrane region" description="Helical" evidence="3">
    <location>
        <begin position="381"/>
        <end position="401"/>
    </location>
</feature>
<evidence type="ECO:0000313" key="6">
    <source>
        <dbReference type="Proteomes" id="UP000295729"/>
    </source>
</evidence>
<evidence type="ECO:0000313" key="5">
    <source>
        <dbReference type="EMBL" id="TDR06379.1"/>
    </source>
</evidence>
<dbReference type="SMART" id="SM00267">
    <property type="entry name" value="GGDEF"/>
    <property type="match status" value="1"/>
</dbReference>
<gene>
    <name evidence="5" type="ORF">C8D85_3311</name>
</gene>
<feature type="transmembrane region" description="Helical" evidence="3">
    <location>
        <begin position="203"/>
        <end position="223"/>
    </location>
</feature>
<feature type="transmembrane region" description="Helical" evidence="3">
    <location>
        <begin position="322"/>
        <end position="344"/>
    </location>
</feature>
<dbReference type="GO" id="GO:1902201">
    <property type="term" value="P:negative regulation of bacterial-type flagellum-dependent cell motility"/>
    <property type="evidence" value="ECO:0007669"/>
    <property type="project" value="TreeGrafter"/>
</dbReference>
<dbReference type="Gene3D" id="3.30.70.270">
    <property type="match status" value="1"/>
</dbReference>